<evidence type="ECO:0000259" key="5">
    <source>
        <dbReference type="PROSITE" id="PS50949"/>
    </source>
</evidence>
<evidence type="ECO:0000313" key="6">
    <source>
        <dbReference type="EMBL" id="MFF5292006.1"/>
    </source>
</evidence>
<dbReference type="InterPro" id="IPR011663">
    <property type="entry name" value="UTRA"/>
</dbReference>
<evidence type="ECO:0000313" key="7">
    <source>
        <dbReference type="Proteomes" id="UP001602245"/>
    </source>
</evidence>
<name>A0ABW6WII1_9ACTN</name>
<dbReference type="SUPFAM" id="SSF46785">
    <property type="entry name" value="Winged helix' DNA-binding domain"/>
    <property type="match status" value="1"/>
</dbReference>
<dbReference type="InterPro" id="IPR028978">
    <property type="entry name" value="Chorismate_lyase_/UTRA_dom_sf"/>
</dbReference>
<keyword evidence="1" id="KW-0805">Transcription regulation</keyword>
<dbReference type="Proteomes" id="UP001602245">
    <property type="component" value="Unassembled WGS sequence"/>
</dbReference>
<keyword evidence="3" id="KW-0804">Transcription</keyword>
<evidence type="ECO:0000256" key="4">
    <source>
        <dbReference type="SAM" id="MobiDB-lite"/>
    </source>
</evidence>
<gene>
    <name evidence="6" type="ORF">ACFY35_21410</name>
</gene>
<organism evidence="6 7">
    <name type="scientific">Paractinoplanes globisporus</name>
    <dbReference type="NCBI Taxonomy" id="113565"/>
    <lineage>
        <taxon>Bacteria</taxon>
        <taxon>Bacillati</taxon>
        <taxon>Actinomycetota</taxon>
        <taxon>Actinomycetes</taxon>
        <taxon>Micromonosporales</taxon>
        <taxon>Micromonosporaceae</taxon>
        <taxon>Paractinoplanes</taxon>
    </lineage>
</organism>
<dbReference type="SMART" id="SM00866">
    <property type="entry name" value="UTRA"/>
    <property type="match status" value="1"/>
</dbReference>
<dbReference type="Gene3D" id="3.40.1410.10">
    <property type="entry name" value="Chorismate lyase-like"/>
    <property type="match status" value="1"/>
</dbReference>
<keyword evidence="7" id="KW-1185">Reference proteome</keyword>
<proteinExistence type="predicted"/>
<evidence type="ECO:0000256" key="3">
    <source>
        <dbReference type="ARBA" id="ARBA00023163"/>
    </source>
</evidence>
<dbReference type="PANTHER" id="PTHR44846:SF16">
    <property type="entry name" value="TRANSCRIPTIONAL REGULATOR PHNF-RELATED"/>
    <property type="match status" value="1"/>
</dbReference>
<accession>A0ABW6WII1</accession>
<dbReference type="Pfam" id="PF07702">
    <property type="entry name" value="UTRA"/>
    <property type="match status" value="1"/>
</dbReference>
<dbReference type="PRINTS" id="PR00035">
    <property type="entry name" value="HTHGNTR"/>
</dbReference>
<reference evidence="6 7" key="1">
    <citation type="submission" date="2024-10" db="EMBL/GenBank/DDBJ databases">
        <title>The Natural Products Discovery Center: Release of the First 8490 Sequenced Strains for Exploring Actinobacteria Biosynthetic Diversity.</title>
        <authorList>
            <person name="Kalkreuter E."/>
            <person name="Kautsar S.A."/>
            <person name="Yang D."/>
            <person name="Bader C.D."/>
            <person name="Teijaro C.N."/>
            <person name="Fluegel L."/>
            <person name="Davis C.M."/>
            <person name="Simpson J.R."/>
            <person name="Lauterbach L."/>
            <person name="Steele A.D."/>
            <person name="Gui C."/>
            <person name="Meng S."/>
            <person name="Li G."/>
            <person name="Viehrig K."/>
            <person name="Ye F."/>
            <person name="Su P."/>
            <person name="Kiefer A.F."/>
            <person name="Nichols A."/>
            <person name="Cepeda A.J."/>
            <person name="Yan W."/>
            <person name="Fan B."/>
            <person name="Jiang Y."/>
            <person name="Adhikari A."/>
            <person name="Zheng C.-J."/>
            <person name="Schuster L."/>
            <person name="Cowan T.M."/>
            <person name="Smanski M.J."/>
            <person name="Chevrette M.G."/>
            <person name="De Carvalho L.P.S."/>
            <person name="Shen B."/>
        </authorList>
    </citation>
    <scope>NUCLEOTIDE SEQUENCE [LARGE SCALE GENOMIC DNA]</scope>
    <source>
        <strain evidence="6 7">NPDC000087</strain>
    </source>
</reference>
<dbReference type="InterPro" id="IPR000524">
    <property type="entry name" value="Tscrpt_reg_HTH_GntR"/>
</dbReference>
<evidence type="ECO:0000256" key="2">
    <source>
        <dbReference type="ARBA" id="ARBA00023125"/>
    </source>
</evidence>
<dbReference type="RefSeq" id="WP_020509888.1">
    <property type="nucleotide sequence ID" value="NZ_JBIAZU010000004.1"/>
</dbReference>
<dbReference type="CDD" id="cd07377">
    <property type="entry name" value="WHTH_GntR"/>
    <property type="match status" value="1"/>
</dbReference>
<dbReference type="EMBL" id="JBIAZU010000004">
    <property type="protein sequence ID" value="MFF5292006.1"/>
    <property type="molecule type" value="Genomic_DNA"/>
</dbReference>
<dbReference type="SMART" id="SM00345">
    <property type="entry name" value="HTH_GNTR"/>
    <property type="match status" value="1"/>
</dbReference>
<dbReference type="PROSITE" id="PS50949">
    <property type="entry name" value="HTH_GNTR"/>
    <property type="match status" value="1"/>
</dbReference>
<dbReference type="Gene3D" id="1.10.10.10">
    <property type="entry name" value="Winged helix-like DNA-binding domain superfamily/Winged helix DNA-binding domain"/>
    <property type="match status" value="1"/>
</dbReference>
<comment type="caution">
    <text evidence="6">The sequence shown here is derived from an EMBL/GenBank/DDBJ whole genome shotgun (WGS) entry which is preliminary data.</text>
</comment>
<keyword evidence="2" id="KW-0238">DNA-binding</keyword>
<protein>
    <submittedName>
        <fullName evidence="6">GntR family transcriptional regulator</fullName>
    </submittedName>
</protein>
<sequence>MKLTDDAETAQAPTDPREVTSAISPDYPEPLWVQAVNIITGEIEAGVLKTGTRLPPERELCQQLGISRVTLRKALTKLVGDGVLRPAHGRGWYVAQTSATKEWPNSLESFSETAERMGLAATSKVRRCEERPATLDEAELLLIAPGTPIFRLERVRLLGGMPIALDTTRIALSLVPDIGTVDFAQASLYEELAKRGIVPSRADATIEAEEADAEVAALLDLDVGKPLLVMRQVALDQDEHPLFSSMIKYAGDRYRLRTSFARSSPA</sequence>
<dbReference type="PANTHER" id="PTHR44846">
    <property type="entry name" value="MANNOSYL-D-GLYCERATE TRANSPORT/METABOLISM SYSTEM REPRESSOR MNGR-RELATED"/>
    <property type="match status" value="1"/>
</dbReference>
<dbReference type="InterPro" id="IPR036390">
    <property type="entry name" value="WH_DNA-bd_sf"/>
</dbReference>
<feature type="domain" description="HTH gntR-type" evidence="5">
    <location>
        <begin position="29"/>
        <end position="97"/>
    </location>
</feature>
<dbReference type="InterPro" id="IPR050679">
    <property type="entry name" value="Bact_HTH_transcr_reg"/>
</dbReference>
<evidence type="ECO:0000256" key="1">
    <source>
        <dbReference type="ARBA" id="ARBA00023015"/>
    </source>
</evidence>
<dbReference type="Pfam" id="PF00392">
    <property type="entry name" value="GntR"/>
    <property type="match status" value="1"/>
</dbReference>
<feature type="region of interest" description="Disordered" evidence="4">
    <location>
        <begin position="1"/>
        <end position="25"/>
    </location>
</feature>
<dbReference type="SUPFAM" id="SSF64288">
    <property type="entry name" value="Chorismate lyase-like"/>
    <property type="match status" value="1"/>
</dbReference>
<dbReference type="InterPro" id="IPR036388">
    <property type="entry name" value="WH-like_DNA-bd_sf"/>
</dbReference>